<keyword evidence="3" id="KW-1185">Reference proteome</keyword>
<evidence type="ECO:0000256" key="1">
    <source>
        <dbReference type="SAM" id="MobiDB-lite"/>
    </source>
</evidence>
<reference evidence="2" key="1">
    <citation type="submission" date="2023-04" db="EMBL/GenBank/DDBJ databases">
        <title>Phytophthora fragariaefolia NBRC 109709.</title>
        <authorList>
            <person name="Ichikawa N."/>
            <person name="Sato H."/>
            <person name="Tonouchi N."/>
        </authorList>
    </citation>
    <scope>NUCLEOTIDE SEQUENCE</scope>
    <source>
        <strain evidence="2">NBRC 109709</strain>
    </source>
</reference>
<accession>A0A9W6XE20</accession>
<gene>
    <name evidence="2" type="ORF">Pfra01_001006200</name>
</gene>
<evidence type="ECO:0000313" key="3">
    <source>
        <dbReference type="Proteomes" id="UP001165121"/>
    </source>
</evidence>
<dbReference type="EMBL" id="BSXT01000955">
    <property type="protein sequence ID" value="GMF36677.1"/>
    <property type="molecule type" value="Genomic_DNA"/>
</dbReference>
<organism evidence="2 3">
    <name type="scientific">Phytophthora fragariaefolia</name>
    <dbReference type="NCBI Taxonomy" id="1490495"/>
    <lineage>
        <taxon>Eukaryota</taxon>
        <taxon>Sar</taxon>
        <taxon>Stramenopiles</taxon>
        <taxon>Oomycota</taxon>
        <taxon>Peronosporomycetes</taxon>
        <taxon>Peronosporales</taxon>
        <taxon>Peronosporaceae</taxon>
        <taxon>Phytophthora</taxon>
    </lineage>
</organism>
<dbReference type="Proteomes" id="UP001165121">
    <property type="component" value="Unassembled WGS sequence"/>
</dbReference>
<protein>
    <submittedName>
        <fullName evidence="2">Unnamed protein product</fullName>
    </submittedName>
</protein>
<comment type="caution">
    <text evidence="2">The sequence shown here is derived from an EMBL/GenBank/DDBJ whole genome shotgun (WGS) entry which is preliminary data.</text>
</comment>
<name>A0A9W6XE20_9STRA</name>
<proteinExistence type="predicted"/>
<feature type="region of interest" description="Disordered" evidence="1">
    <location>
        <begin position="1"/>
        <end position="20"/>
    </location>
</feature>
<evidence type="ECO:0000313" key="2">
    <source>
        <dbReference type="EMBL" id="GMF36677.1"/>
    </source>
</evidence>
<dbReference type="OrthoDB" id="108137at2759"/>
<sequence>MNASARTPRSPRSPLQQPVDREAVVTAVKTLPPLVRHLLLRTLEGLGQRDTPVVSVPLGDKAHEVQQQNNSSMQHESALDNFKDVSTKPPAAGLNVALETLGIAEFTARFGASFVAAVYEHICILDPISFTRKGPLVPATFWSSTKDCAVKGLGLEMAVTRPS</sequence>
<dbReference type="AlphaFoldDB" id="A0A9W6XE20"/>